<name>A0A2C9CJ58_KUEST</name>
<organism evidence="4 5">
    <name type="scientific">Kuenenia stuttgartiensis</name>
    <dbReference type="NCBI Taxonomy" id="174633"/>
    <lineage>
        <taxon>Bacteria</taxon>
        <taxon>Pseudomonadati</taxon>
        <taxon>Planctomycetota</taxon>
        <taxon>Candidatus Brocadiia</taxon>
        <taxon>Candidatus Brocadiales</taxon>
        <taxon>Candidatus Brocadiaceae</taxon>
        <taxon>Candidatus Kuenenia</taxon>
    </lineage>
</organism>
<protein>
    <recommendedName>
        <fullName evidence="2">Calcineurin-like phosphoesterase domain-containing protein</fullName>
    </recommendedName>
</protein>
<dbReference type="Proteomes" id="UP000501926">
    <property type="component" value="Chromosome"/>
</dbReference>
<evidence type="ECO:0000313" key="6">
    <source>
        <dbReference type="Proteomes" id="UP000501926"/>
    </source>
</evidence>
<keyword evidence="1" id="KW-0472">Membrane</keyword>
<proteinExistence type="predicted"/>
<dbReference type="Proteomes" id="UP000221734">
    <property type="component" value="Chromosome Kuenenia_stuttgartiensis_MBR1"/>
</dbReference>
<dbReference type="OrthoDB" id="235808at2"/>
<keyword evidence="1" id="KW-1133">Transmembrane helix</keyword>
<accession>A0A2C9CJ58</accession>
<dbReference type="AlphaFoldDB" id="A0A2C9CJ58"/>
<dbReference type="InterPro" id="IPR029052">
    <property type="entry name" value="Metallo-depent_PP-like"/>
</dbReference>
<evidence type="ECO:0000313" key="3">
    <source>
        <dbReference type="EMBL" id="QII13182.1"/>
    </source>
</evidence>
<dbReference type="RefSeq" id="WP_099326290.1">
    <property type="nucleotide sequence ID" value="NZ_CP049055.1"/>
</dbReference>
<keyword evidence="1" id="KW-0812">Transmembrane</keyword>
<dbReference type="InterPro" id="IPR004843">
    <property type="entry name" value="Calcineurin-like_PHP"/>
</dbReference>
<reference evidence="3 6" key="3">
    <citation type="submission" date="2020-02" db="EMBL/GenBank/DDBJ databases">
        <title>Newly sequenced genome of strain CSTR1 showed variability in Candidatus Kuenenia stuttgartiensis genomes.</title>
        <authorList>
            <person name="Ding C."/>
            <person name="Adrian L."/>
        </authorList>
    </citation>
    <scope>NUCLEOTIDE SEQUENCE [LARGE SCALE GENOMIC DNA]</scope>
    <source>
        <strain evidence="3 6">CSTR1</strain>
    </source>
</reference>
<dbReference type="EMBL" id="LT934425">
    <property type="protein sequence ID" value="SOH05752.1"/>
    <property type="molecule type" value="Genomic_DNA"/>
</dbReference>
<feature type="transmembrane region" description="Helical" evidence="1">
    <location>
        <begin position="12"/>
        <end position="36"/>
    </location>
</feature>
<evidence type="ECO:0000313" key="4">
    <source>
        <dbReference type="EMBL" id="SOH05752.1"/>
    </source>
</evidence>
<feature type="domain" description="Calcineurin-like phosphoesterase" evidence="2">
    <location>
        <begin position="69"/>
        <end position="246"/>
    </location>
</feature>
<reference evidence="4" key="2">
    <citation type="submission" date="2017-10" db="EMBL/GenBank/DDBJ databases">
        <authorList>
            <person name="Banno H."/>
            <person name="Chua N.-H."/>
        </authorList>
    </citation>
    <scope>NUCLEOTIDE SEQUENCE [LARGE SCALE GENOMIC DNA]</scope>
    <source>
        <strain evidence="4">Kuenenia_mbr1_ru-nijmegen</strain>
    </source>
</reference>
<dbReference type="PANTHER" id="PTHR43143">
    <property type="entry name" value="METALLOPHOSPHOESTERASE, CALCINEURIN SUPERFAMILY"/>
    <property type="match status" value="1"/>
</dbReference>
<keyword evidence="5" id="KW-1185">Reference proteome</keyword>
<dbReference type="GO" id="GO:0016787">
    <property type="term" value="F:hydrolase activity"/>
    <property type="evidence" value="ECO:0007669"/>
    <property type="project" value="InterPro"/>
</dbReference>
<dbReference type="InterPro" id="IPR051918">
    <property type="entry name" value="STPP_CPPED1"/>
</dbReference>
<dbReference type="EMBL" id="CP049055">
    <property type="protein sequence ID" value="QII13182.1"/>
    <property type="molecule type" value="Genomic_DNA"/>
</dbReference>
<evidence type="ECO:0000313" key="5">
    <source>
        <dbReference type="Proteomes" id="UP000221734"/>
    </source>
</evidence>
<reference evidence="5" key="1">
    <citation type="submission" date="2017-10" db="EMBL/GenBank/DDBJ databases">
        <authorList>
            <person name="Frank J."/>
        </authorList>
    </citation>
    <scope>NUCLEOTIDE SEQUENCE [LARGE SCALE GENOMIC DNA]</scope>
</reference>
<dbReference type="Gene3D" id="3.60.21.10">
    <property type="match status" value="1"/>
</dbReference>
<dbReference type="Pfam" id="PF00149">
    <property type="entry name" value="Metallophos"/>
    <property type="match status" value="1"/>
</dbReference>
<dbReference type="KEGG" id="kst:KSMBR1_3275"/>
<sequence length="351" mass="40418">MMRIHQLIQKPTSLRVTVPIVLFILCFFSFEVYALLLQRFEGNEKLPPLSGNFMHVREVLTQEKPKEAFRFAVFGDTKSTGTFEKIADELKEEPLSFAVFLGDFVRRGTEGEHAYFKAELAREIAFPFPTFFLAGNHDIDTNNFPISRFEEVYGPSIFSFTYQECLFVFLRILDKPYSTKESLLFLEKLISEDASSRHRMIFVFSHIPPPVSSVIDAREFEGSEEFVSLVEKLHADYVITGDYHGYARVKKGNTVYLVTGGGGAHLKKNKYGCFHHAMVIDVSEDKVVENILFINRNEDLEDRIERFILADLYPWMKGHFVIIIFSNIILITIVVWLGVSIRRSIQQTLLS</sequence>
<dbReference type="PANTHER" id="PTHR43143:SF1">
    <property type="entry name" value="SERINE_THREONINE-PROTEIN PHOSPHATASE CPPED1"/>
    <property type="match status" value="1"/>
</dbReference>
<gene>
    <name evidence="3" type="ORF">KsCSTR_38030</name>
    <name evidence="4" type="ORF">KSMBR1_3275</name>
</gene>
<dbReference type="SUPFAM" id="SSF56300">
    <property type="entry name" value="Metallo-dependent phosphatases"/>
    <property type="match status" value="1"/>
</dbReference>
<feature type="transmembrane region" description="Helical" evidence="1">
    <location>
        <begin position="320"/>
        <end position="339"/>
    </location>
</feature>
<evidence type="ECO:0000259" key="2">
    <source>
        <dbReference type="Pfam" id="PF00149"/>
    </source>
</evidence>
<evidence type="ECO:0000256" key="1">
    <source>
        <dbReference type="SAM" id="Phobius"/>
    </source>
</evidence>